<dbReference type="InterPro" id="IPR057842">
    <property type="entry name" value="WH_MER3"/>
</dbReference>
<evidence type="ECO:0000313" key="7">
    <source>
        <dbReference type="Proteomes" id="UP001497497"/>
    </source>
</evidence>
<dbReference type="InterPro" id="IPR027417">
    <property type="entry name" value="P-loop_NTPase"/>
</dbReference>
<dbReference type="Gene3D" id="2.60.40.150">
    <property type="entry name" value="C2 domain"/>
    <property type="match status" value="1"/>
</dbReference>
<dbReference type="SUPFAM" id="SSF52540">
    <property type="entry name" value="P-loop containing nucleoside triphosphate hydrolases"/>
    <property type="match status" value="2"/>
</dbReference>
<dbReference type="InterPro" id="IPR036388">
    <property type="entry name" value="WH-like_DNA-bd_sf"/>
</dbReference>
<dbReference type="Gene3D" id="3.40.50.300">
    <property type="entry name" value="P-loop containing nucleotide triphosphate hydrolases"/>
    <property type="match status" value="2"/>
</dbReference>
<dbReference type="GO" id="GO:0016787">
    <property type="term" value="F:hydrolase activity"/>
    <property type="evidence" value="ECO:0007669"/>
    <property type="project" value="UniProtKB-KW"/>
</dbReference>
<dbReference type="SMART" id="SM00487">
    <property type="entry name" value="DEXDc"/>
    <property type="match status" value="1"/>
</dbReference>
<evidence type="ECO:0000256" key="4">
    <source>
        <dbReference type="ARBA" id="ARBA00022840"/>
    </source>
</evidence>
<dbReference type="Pfam" id="PF23445">
    <property type="entry name" value="WHD_SNRNP200"/>
    <property type="match status" value="1"/>
</dbReference>
<dbReference type="GO" id="GO:0005634">
    <property type="term" value="C:nucleus"/>
    <property type="evidence" value="ECO:0007669"/>
    <property type="project" value="TreeGrafter"/>
</dbReference>
<dbReference type="Gene3D" id="1.10.3380.10">
    <property type="entry name" value="Sec63 N-terminal domain-like domain"/>
    <property type="match status" value="1"/>
</dbReference>
<keyword evidence="4" id="KW-0067">ATP-binding</keyword>
<accession>A0AAV2IHP5</accession>
<dbReference type="SMART" id="SM00973">
    <property type="entry name" value="Sec63"/>
    <property type="match status" value="1"/>
</dbReference>
<feature type="non-terminal residue" evidence="6">
    <location>
        <position position="782"/>
    </location>
</feature>
<dbReference type="GO" id="GO:0004386">
    <property type="term" value="F:helicase activity"/>
    <property type="evidence" value="ECO:0007669"/>
    <property type="project" value="UniProtKB-KW"/>
</dbReference>
<dbReference type="FunFam" id="1.10.10.10:FF:000024">
    <property type="entry name" value="U5 small nuclear ribonucleoprotein helicase"/>
    <property type="match status" value="1"/>
</dbReference>
<dbReference type="InterPro" id="IPR050474">
    <property type="entry name" value="Hel308_SKI2-like"/>
</dbReference>
<proteinExistence type="predicted"/>
<dbReference type="AlphaFoldDB" id="A0AAV2IHP5"/>
<dbReference type="FunFam" id="1.10.150.20:FF:000028">
    <property type="entry name" value="activating signal cointegrator 1 complex subunit 3"/>
    <property type="match status" value="1"/>
</dbReference>
<dbReference type="InterPro" id="IPR035892">
    <property type="entry name" value="C2_domain_sf"/>
</dbReference>
<evidence type="ECO:0000256" key="3">
    <source>
        <dbReference type="ARBA" id="ARBA00022806"/>
    </source>
</evidence>
<dbReference type="Proteomes" id="UP001497497">
    <property type="component" value="Unassembled WGS sequence"/>
</dbReference>
<reference evidence="6 7" key="1">
    <citation type="submission" date="2024-04" db="EMBL/GenBank/DDBJ databases">
        <authorList>
            <consortium name="Genoscope - CEA"/>
            <person name="William W."/>
        </authorList>
    </citation>
    <scope>NUCLEOTIDE SEQUENCE [LARGE SCALE GENOMIC DNA]</scope>
</reference>
<keyword evidence="7" id="KW-1185">Reference proteome</keyword>
<dbReference type="SUPFAM" id="SSF46785">
    <property type="entry name" value="Winged helix' DNA-binding domain"/>
    <property type="match status" value="1"/>
</dbReference>
<protein>
    <recommendedName>
        <fullName evidence="5">Helicase ATP-binding domain-containing protein</fullName>
    </recommendedName>
</protein>
<evidence type="ECO:0000313" key="6">
    <source>
        <dbReference type="EMBL" id="CAL1546557.1"/>
    </source>
</evidence>
<dbReference type="InterPro" id="IPR004179">
    <property type="entry name" value="Sec63-dom"/>
</dbReference>
<dbReference type="PANTHER" id="PTHR47961">
    <property type="entry name" value="DNA POLYMERASE THETA, PUTATIVE (AFU_ORTHOLOGUE AFUA_1G05260)-RELATED"/>
    <property type="match status" value="1"/>
</dbReference>
<dbReference type="EMBL" id="CAXITT010000829">
    <property type="protein sequence ID" value="CAL1546557.1"/>
    <property type="molecule type" value="Genomic_DNA"/>
</dbReference>
<dbReference type="Pfam" id="PF02889">
    <property type="entry name" value="Sec63"/>
    <property type="match status" value="1"/>
</dbReference>
<dbReference type="InterPro" id="IPR036390">
    <property type="entry name" value="WH_DNA-bd_sf"/>
</dbReference>
<feature type="non-terminal residue" evidence="6">
    <location>
        <position position="1"/>
    </location>
</feature>
<dbReference type="InterPro" id="IPR011545">
    <property type="entry name" value="DEAD/DEAH_box_helicase_dom"/>
</dbReference>
<dbReference type="Pfam" id="PF00270">
    <property type="entry name" value="DEAD"/>
    <property type="match status" value="1"/>
</dbReference>
<dbReference type="InterPro" id="IPR014001">
    <property type="entry name" value="Helicase_ATP-bd"/>
</dbReference>
<dbReference type="FunFam" id="2.60.40.150:FF:000004">
    <property type="entry name" value="RNA helicase, activating signal cointegrator 1"/>
    <property type="match status" value="1"/>
</dbReference>
<dbReference type="FunFam" id="3.40.50.300:FF:000198">
    <property type="entry name" value="Activating signal cointegrator 1 complex subunit"/>
    <property type="match status" value="1"/>
</dbReference>
<sequence>FGHGTIITTHDKLSHYLSLMTRQNPIESQFINSLIDNLNAEISLGTVTNVDEAVRWMSYTYLFVRMRKNPLVYGIPYNYSEDDPYLESYRKSLVIDAARRLDKAMMIRFEERTQYMASTHLGRTASNFYIKYDTVETINEMLKDVMTEADILNLVSNAQEFQQIKVRDDEMDELDRLTSDGCEMIVAGGKENTHGKVNILLQSYVSRQSVDSFSLVSDMAYVAQNAGRIMRALFDIALKKDNPILASRLLEMCKMVDKRLWTFENPLRQFNILSPEILTKLENKRLLPERLREMDSKEIGRMVTHDKMGPIIKRCVHQIPNLTLDASIQPITRTVLKVNLEITPDFKWDDKVHGGTAEPFWIWVEDPENNHIYHTEYFLLHKKQVVNQEAQTLVFTIPIFEPLPSQYYIKAVSDRWLGSSVMHAMSFQHLILPEKHPPHTDLLNLQPLPITALKDLRYESLYSFSHFNPIQTQIFHTLYHNDCNVLLGAPTGSGKTVAAELAIFRVFNTYPNAKAVYIAPLKALVRERMEDWKVRIEQKLGKKVVELTGDVTPDMRAVANADLIVTTPEKWDGVSRSWQTRTYVKAVALLVIDEIHLLGDDRGPVLEVIVSRTNFISSHTEKPVRVVGLSTALANARDLADWLAIKEMGLFNFRPSVRPVPLTVHVSGFPGQHYCPRMATMNKPAFQAIKTHSPFKPVLIFVSSRRQTRLTALDLIAFLAAEDNPKQWLHMPEEDIELICGGVKESNLKLTLAFGIGLHHAGLTERDRKVVEELFVNQRIQV</sequence>
<dbReference type="Gene3D" id="1.10.10.10">
    <property type="entry name" value="Winged helix-like DNA-binding domain superfamily/Winged helix DNA-binding domain"/>
    <property type="match status" value="1"/>
</dbReference>
<evidence type="ECO:0000256" key="1">
    <source>
        <dbReference type="ARBA" id="ARBA00022741"/>
    </source>
</evidence>
<dbReference type="FunFam" id="1.10.3380.10:FF:000001">
    <property type="entry name" value="U5 small nuclear ribonucleoprotein helicase"/>
    <property type="match status" value="1"/>
</dbReference>
<keyword evidence="3" id="KW-0347">Helicase</keyword>
<dbReference type="GO" id="GO:0003676">
    <property type="term" value="F:nucleic acid binding"/>
    <property type="evidence" value="ECO:0007669"/>
    <property type="project" value="InterPro"/>
</dbReference>
<dbReference type="GO" id="GO:0005524">
    <property type="term" value="F:ATP binding"/>
    <property type="evidence" value="ECO:0007669"/>
    <property type="project" value="UniProtKB-KW"/>
</dbReference>
<dbReference type="CDD" id="cd18022">
    <property type="entry name" value="DEXHc_ASCC3_2"/>
    <property type="match status" value="1"/>
</dbReference>
<organism evidence="6 7">
    <name type="scientific">Lymnaea stagnalis</name>
    <name type="common">Great pond snail</name>
    <name type="synonym">Helix stagnalis</name>
    <dbReference type="NCBI Taxonomy" id="6523"/>
    <lineage>
        <taxon>Eukaryota</taxon>
        <taxon>Metazoa</taxon>
        <taxon>Spiralia</taxon>
        <taxon>Lophotrochozoa</taxon>
        <taxon>Mollusca</taxon>
        <taxon>Gastropoda</taxon>
        <taxon>Heterobranchia</taxon>
        <taxon>Euthyneura</taxon>
        <taxon>Panpulmonata</taxon>
        <taxon>Hygrophila</taxon>
        <taxon>Lymnaeoidea</taxon>
        <taxon>Lymnaeidae</taxon>
        <taxon>Lymnaea</taxon>
    </lineage>
</organism>
<evidence type="ECO:0000259" key="5">
    <source>
        <dbReference type="PROSITE" id="PS51192"/>
    </source>
</evidence>
<name>A0AAV2IHP5_LYMST</name>
<dbReference type="SUPFAM" id="SSF158702">
    <property type="entry name" value="Sec63 N-terminal domain-like"/>
    <property type="match status" value="1"/>
</dbReference>
<dbReference type="Gene3D" id="1.10.150.20">
    <property type="entry name" value="5' to 3' exonuclease, C-terminal subdomain"/>
    <property type="match status" value="1"/>
</dbReference>
<gene>
    <name evidence="6" type="ORF">GSLYS_00019934001</name>
</gene>
<dbReference type="PANTHER" id="PTHR47961:SF4">
    <property type="entry name" value="ACTIVATING SIGNAL COINTEGRATOR 1 COMPLEX SUBUNIT 3"/>
    <property type="match status" value="1"/>
</dbReference>
<comment type="caution">
    <text evidence="6">The sequence shown here is derived from an EMBL/GenBank/DDBJ whole genome shotgun (WGS) entry which is preliminary data.</text>
</comment>
<feature type="domain" description="Helicase ATP-binding" evidence="5">
    <location>
        <begin position="476"/>
        <end position="651"/>
    </location>
</feature>
<dbReference type="PROSITE" id="PS51192">
    <property type="entry name" value="HELICASE_ATP_BIND_1"/>
    <property type="match status" value="1"/>
</dbReference>
<keyword evidence="2" id="KW-0378">Hydrolase</keyword>
<keyword evidence="1" id="KW-0547">Nucleotide-binding</keyword>
<evidence type="ECO:0000256" key="2">
    <source>
        <dbReference type="ARBA" id="ARBA00022801"/>
    </source>
</evidence>